<evidence type="ECO:0000313" key="2">
    <source>
        <dbReference type="Proteomes" id="UP000676565"/>
    </source>
</evidence>
<accession>A0ABS5BWC6</accession>
<gene>
    <name evidence="1" type="ORF">J8F10_22530</name>
</gene>
<keyword evidence="2" id="KW-1185">Reference proteome</keyword>
<organism evidence="1 2">
    <name type="scientific">Gemmata palustris</name>
    <dbReference type="NCBI Taxonomy" id="2822762"/>
    <lineage>
        <taxon>Bacteria</taxon>
        <taxon>Pseudomonadati</taxon>
        <taxon>Planctomycetota</taxon>
        <taxon>Planctomycetia</taxon>
        <taxon>Gemmatales</taxon>
        <taxon>Gemmataceae</taxon>
        <taxon>Gemmata</taxon>
    </lineage>
</organism>
<reference evidence="1 2" key="1">
    <citation type="submission" date="2021-04" db="EMBL/GenBank/DDBJ databases">
        <authorList>
            <person name="Ivanova A."/>
        </authorList>
    </citation>
    <scope>NUCLEOTIDE SEQUENCE [LARGE SCALE GENOMIC DNA]</scope>
    <source>
        <strain evidence="1 2">G18</strain>
    </source>
</reference>
<dbReference type="Gene3D" id="2.160.10.10">
    <property type="entry name" value="Hexapeptide repeat proteins"/>
    <property type="match status" value="1"/>
</dbReference>
<sequence length="64" mass="6721">MLAGPNPPFDFFAPDGVIYTRMRNLPASRINGAALEESVVADGCVIGSDTRIERSLIGVRAASG</sequence>
<proteinExistence type="predicted"/>
<dbReference type="Proteomes" id="UP000676565">
    <property type="component" value="Unassembled WGS sequence"/>
</dbReference>
<protein>
    <submittedName>
        <fullName evidence="1">Uncharacterized protein</fullName>
    </submittedName>
</protein>
<comment type="caution">
    <text evidence="1">The sequence shown here is derived from an EMBL/GenBank/DDBJ whole genome shotgun (WGS) entry which is preliminary data.</text>
</comment>
<dbReference type="Pfam" id="PF25247">
    <property type="entry name" value="LbH_GLGC"/>
    <property type="match status" value="1"/>
</dbReference>
<dbReference type="RefSeq" id="WP_210657667.1">
    <property type="nucleotide sequence ID" value="NZ_JAGKQQ010000001.1"/>
</dbReference>
<dbReference type="EMBL" id="JAGKQQ010000001">
    <property type="protein sequence ID" value="MBP3958042.1"/>
    <property type="molecule type" value="Genomic_DNA"/>
</dbReference>
<name>A0ABS5BWC6_9BACT</name>
<evidence type="ECO:0000313" key="1">
    <source>
        <dbReference type="EMBL" id="MBP3958042.1"/>
    </source>
</evidence>